<feature type="region of interest" description="Disordered" evidence="1">
    <location>
        <begin position="56"/>
        <end position="78"/>
    </location>
</feature>
<accession>A0A7R9P4G7</accession>
<name>A0A7R9P4G7_TIMCA</name>
<gene>
    <name evidence="2" type="ORF">TCMB3V08_LOCUS2019</name>
</gene>
<evidence type="ECO:0000256" key="1">
    <source>
        <dbReference type="SAM" id="MobiDB-lite"/>
    </source>
</evidence>
<evidence type="ECO:0000313" key="2">
    <source>
        <dbReference type="EMBL" id="CAD7569275.1"/>
    </source>
</evidence>
<feature type="region of interest" description="Disordered" evidence="1">
    <location>
        <begin position="1"/>
        <end position="41"/>
    </location>
</feature>
<proteinExistence type="predicted"/>
<organism evidence="2">
    <name type="scientific">Timema californicum</name>
    <name type="common">California timema</name>
    <name type="synonym">Walking stick</name>
    <dbReference type="NCBI Taxonomy" id="61474"/>
    <lineage>
        <taxon>Eukaryota</taxon>
        <taxon>Metazoa</taxon>
        <taxon>Ecdysozoa</taxon>
        <taxon>Arthropoda</taxon>
        <taxon>Hexapoda</taxon>
        <taxon>Insecta</taxon>
        <taxon>Pterygota</taxon>
        <taxon>Neoptera</taxon>
        <taxon>Polyneoptera</taxon>
        <taxon>Phasmatodea</taxon>
        <taxon>Timematodea</taxon>
        <taxon>Timematoidea</taxon>
        <taxon>Timematidae</taxon>
        <taxon>Timema</taxon>
    </lineage>
</organism>
<dbReference type="EMBL" id="OE179618">
    <property type="protein sequence ID" value="CAD7569275.1"/>
    <property type="molecule type" value="Genomic_DNA"/>
</dbReference>
<protein>
    <submittedName>
        <fullName evidence="2">(California timema) hypothetical protein</fullName>
    </submittedName>
</protein>
<sequence>MTLTLLGPEYFTQGTRTKEEEEQEGALYPPSWPLEGKEEDGKLCPEEDAVVESHLQLASASTSEVSNSFQQQKSSIEN</sequence>
<dbReference type="AlphaFoldDB" id="A0A7R9P4G7"/>
<reference evidence="2" key="1">
    <citation type="submission" date="2020-11" db="EMBL/GenBank/DDBJ databases">
        <authorList>
            <person name="Tran Van P."/>
        </authorList>
    </citation>
    <scope>NUCLEOTIDE SEQUENCE</scope>
</reference>